<evidence type="ECO:0000256" key="3">
    <source>
        <dbReference type="ARBA" id="ARBA00022475"/>
    </source>
</evidence>
<evidence type="ECO:0000256" key="9">
    <source>
        <dbReference type="SAM" id="Phobius"/>
    </source>
</evidence>
<evidence type="ECO:0000256" key="6">
    <source>
        <dbReference type="ARBA" id="ARBA00022840"/>
    </source>
</evidence>
<comment type="subcellular location">
    <subcellularLocation>
        <location evidence="1">Cell membrane</location>
        <topology evidence="1">Multi-pass membrane protein</topology>
    </subcellularLocation>
</comment>
<evidence type="ECO:0000313" key="12">
    <source>
        <dbReference type="Proteomes" id="UP000033980"/>
    </source>
</evidence>
<dbReference type="AlphaFoldDB" id="A0A0G1FYV8"/>
<evidence type="ECO:0000256" key="5">
    <source>
        <dbReference type="ARBA" id="ARBA00022741"/>
    </source>
</evidence>
<evidence type="ECO:0000256" key="4">
    <source>
        <dbReference type="ARBA" id="ARBA00022692"/>
    </source>
</evidence>
<dbReference type="Gene3D" id="1.20.1560.10">
    <property type="entry name" value="ABC transporter type 1, transmembrane domain"/>
    <property type="match status" value="1"/>
</dbReference>
<dbReference type="SMART" id="SM00382">
    <property type="entry name" value="AAA"/>
    <property type="match status" value="1"/>
</dbReference>
<proteinExistence type="predicted"/>
<dbReference type="Proteomes" id="UP000033980">
    <property type="component" value="Unassembled WGS sequence"/>
</dbReference>
<dbReference type="InterPro" id="IPR039421">
    <property type="entry name" value="Type_1_exporter"/>
</dbReference>
<keyword evidence="5" id="KW-0547">Nucleotide-binding</keyword>
<feature type="domain" description="ABC transporter" evidence="10">
    <location>
        <begin position="312"/>
        <end position="552"/>
    </location>
</feature>
<organism evidence="11 12">
    <name type="scientific">Candidatus Collierbacteria bacterium GW2011_GWC2_43_12</name>
    <dbReference type="NCBI Taxonomy" id="1618390"/>
    <lineage>
        <taxon>Bacteria</taxon>
        <taxon>Candidatus Collieribacteriota</taxon>
    </lineage>
</organism>
<dbReference type="SUPFAM" id="SSF52540">
    <property type="entry name" value="P-loop containing nucleoside triphosphate hydrolases"/>
    <property type="match status" value="1"/>
</dbReference>
<dbReference type="EMBL" id="LCFK01000056">
    <property type="protein sequence ID" value="KKS91928.1"/>
    <property type="molecule type" value="Genomic_DNA"/>
</dbReference>
<protein>
    <submittedName>
        <fullName evidence="11">Xenobiotic-transporting ATPase</fullName>
    </submittedName>
</protein>
<reference evidence="11 12" key="1">
    <citation type="journal article" date="2015" name="Nature">
        <title>rRNA introns, odd ribosomes, and small enigmatic genomes across a large radiation of phyla.</title>
        <authorList>
            <person name="Brown C.T."/>
            <person name="Hug L.A."/>
            <person name="Thomas B.C."/>
            <person name="Sharon I."/>
            <person name="Castelle C.J."/>
            <person name="Singh A."/>
            <person name="Wilkins M.J."/>
            <person name="Williams K.H."/>
            <person name="Banfield J.F."/>
        </authorList>
    </citation>
    <scope>NUCLEOTIDE SEQUENCE [LARGE SCALE GENOMIC DNA]</scope>
</reference>
<dbReference type="InterPro" id="IPR036640">
    <property type="entry name" value="ABC1_TM_sf"/>
</dbReference>
<dbReference type="PANTHER" id="PTHR24221:SF654">
    <property type="entry name" value="ATP-BINDING CASSETTE SUB-FAMILY B MEMBER 6"/>
    <property type="match status" value="1"/>
</dbReference>
<dbReference type="SUPFAM" id="SSF90123">
    <property type="entry name" value="ABC transporter transmembrane region"/>
    <property type="match status" value="1"/>
</dbReference>
<keyword evidence="8 9" id="KW-0472">Membrane</keyword>
<evidence type="ECO:0000313" key="11">
    <source>
        <dbReference type="EMBL" id="KKS91928.1"/>
    </source>
</evidence>
<keyword evidence="3" id="KW-1003">Cell membrane</keyword>
<evidence type="ECO:0000259" key="10">
    <source>
        <dbReference type="PROSITE" id="PS50893"/>
    </source>
</evidence>
<feature type="transmembrane region" description="Helical" evidence="9">
    <location>
        <begin position="238"/>
        <end position="265"/>
    </location>
</feature>
<comment type="caution">
    <text evidence="11">The sequence shown here is derived from an EMBL/GenBank/DDBJ whole genome shotgun (WGS) entry which is preliminary data.</text>
</comment>
<dbReference type="InterPro" id="IPR027417">
    <property type="entry name" value="P-loop_NTPase"/>
</dbReference>
<sequence>MLPSLLLTKVITDAVIGALVTHDISQSLWVLIWASVGGLVIDQLQRILQTIDRIQSRILSDTLSEKIQLGLSRKINLLPVVTSESPETRDLLQKVLDSTGRSIWMLVSPISTLPEIVFTIISTAIPILTFQPLIVLPCILLAIPNIFINIRSSQAWHDLSTEYSPKWRVYRALEDFATKGKYLYENKILGHVETLLGRRLKMAMEYFQAQKNIDVRYSIKGQVASLPTSLFLSGTRLYLFYLAIIQTLTLGTAQIISSAIGSFIANISRLIRQASDIYQNYLFIADYEKFMALPEENQHTGDTLAINLTEGIEFQNVWFKYPQSPGWILKGVSFKIDPADNIAIVGENGAGKTTLIKLLCRFYEPQKGEILINGQNIKNYNIKSYRHAISALFQDFAQYPFSAEDNIRFGDIDRKRVNKEIRRAARLTGIDSFINSLPLKYKNPLDKEFSGGVEPSKGLWQRVALARILYRNAQILILDEPTSNVDPESEEQIFADVLKVAKDKIIFLVSHRFSTVRKADKILVLENGLAVEYGSHAELMKQNGRYKELFSLQAESYR</sequence>
<keyword evidence="4 9" id="KW-0812">Transmembrane</keyword>
<evidence type="ECO:0000256" key="7">
    <source>
        <dbReference type="ARBA" id="ARBA00022989"/>
    </source>
</evidence>
<gene>
    <name evidence="11" type="ORF">UV68_C0056G0002</name>
</gene>
<dbReference type="Gene3D" id="3.40.50.300">
    <property type="entry name" value="P-loop containing nucleotide triphosphate hydrolases"/>
    <property type="match status" value="1"/>
</dbReference>
<dbReference type="GO" id="GO:0034040">
    <property type="term" value="F:ATPase-coupled lipid transmembrane transporter activity"/>
    <property type="evidence" value="ECO:0007669"/>
    <property type="project" value="TreeGrafter"/>
</dbReference>
<dbReference type="PROSITE" id="PS50893">
    <property type="entry name" value="ABC_TRANSPORTER_2"/>
    <property type="match status" value="1"/>
</dbReference>
<dbReference type="GO" id="GO:0016887">
    <property type="term" value="F:ATP hydrolysis activity"/>
    <property type="evidence" value="ECO:0007669"/>
    <property type="project" value="InterPro"/>
</dbReference>
<accession>A0A0G1FYV8</accession>
<dbReference type="GO" id="GO:0005524">
    <property type="term" value="F:ATP binding"/>
    <property type="evidence" value="ECO:0007669"/>
    <property type="project" value="UniProtKB-KW"/>
</dbReference>
<dbReference type="InterPro" id="IPR003593">
    <property type="entry name" value="AAA+_ATPase"/>
</dbReference>
<dbReference type="Pfam" id="PF00005">
    <property type="entry name" value="ABC_tran"/>
    <property type="match status" value="1"/>
</dbReference>
<feature type="transmembrane region" description="Helical" evidence="9">
    <location>
        <begin position="133"/>
        <end position="150"/>
    </location>
</feature>
<dbReference type="PANTHER" id="PTHR24221">
    <property type="entry name" value="ATP-BINDING CASSETTE SUB-FAMILY B"/>
    <property type="match status" value="1"/>
</dbReference>
<evidence type="ECO:0000256" key="8">
    <source>
        <dbReference type="ARBA" id="ARBA00023136"/>
    </source>
</evidence>
<keyword evidence="2" id="KW-0813">Transport</keyword>
<evidence type="ECO:0000256" key="1">
    <source>
        <dbReference type="ARBA" id="ARBA00004651"/>
    </source>
</evidence>
<dbReference type="FunFam" id="3.40.50.300:FF:000221">
    <property type="entry name" value="Multidrug ABC transporter ATP-binding protein"/>
    <property type="match status" value="1"/>
</dbReference>
<evidence type="ECO:0000256" key="2">
    <source>
        <dbReference type="ARBA" id="ARBA00022448"/>
    </source>
</evidence>
<dbReference type="InterPro" id="IPR003439">
    <property type="entry name" value="ABC_transporter-like_ATP-bd"/>
</dbReference>
<dbReference type="GO" id="GO:0005886">
    <property type="term" value="C:plasma membrane"/>
    <property type="evidence" value="ECO:0007669"/>
    <property type="project" value="UniProtKB-SubCell"/>
</dbReference>
<keyword evidence="6" id="KW-0067">ATP-binding</keyword>
<keyword evidence="7 9" id="KW-1133">Transmembrane helix</keyword>
<name>A0A0G1FYV8_9BACT</name>